<dbReference type="EMBL" id="CAUH01000975">
    <property type="protein sequence ID" value="CCU75111.1"/>
    <property type="molecule type" value="Genomic_DNA"/>
</dbReference>
<feature type="modified residue" description="N6-lipoyllysine" evidence="3">
    <location>
        <position position="102"/>
    </location>
</feature>
<dbReference type="PANTHER" id="PTHR11715">
    <property type="entry name" value="GLYCINE CLEAVAGE SYSTEM H PROTEIN"/>
    <property type="match status" value="1"/>
</dbReference>
<accession>N1J672</accession>
<dbReference type="SUPFAM" id="SSF51230">
    <property type="entry name" value="Single hybrid motif"/>
    <property type="match status" value="1"/>
</dbReference>
<comment type="subunit">
    <text evidence="4">The glycine cleavage system is composed of four proteins: P, T, L and H.</text>
</comment>
<dbReference type="Proteomes" id="UP000015441">
    <property type="component" value="Unassembled WGS sequence"/>
</dbReference>
<dbReference type="InterPro" id="IPR002930">
    <property type="entry name" value="GCV_H"/>
</dbReference>
<dbReference type="HAMAP" id="MF_00272">
    <property type="entry name" value="GcvH"/>
    <property type="match status" value="1"/>
</dbReference>
<dbReference type="FunCoup" id="N1J672">
    <property type="interactions" value="814"/>
</dbReference>
<dbReference type="eggNOG" id="KOG3373">
    <property type="taxonomic scope" value="Eukaryota"/>
</dbReference>
<dbReference type="InParanoid" id="N1J672"/>
<dbReference type="NCBIfam" id="NF002270">
    <property type="entry name" value="PRK01202.1"/>
    <property type="match status" value="1"/>
</dbReference>
<dbReference type="InterPro" id="IPR033753">
    <property type="entry name" value="GCV_H/Fam206"/>
</dbReference>
<proteinExistence type="inferred from homology"/>
<dbReference type="HOGENOM" id="CLU_097408_1_2_1"/>
<dbReference type="Gene3D" id="2.40.50.100">
    <property type="match status" value="1"/>
</dbReference>
<dbReference type="InterPro" id="IPR000089">
    <property type="entry name" value="Biotin_lipoyl"/>
</dbReference>
<dbReference type="AlphaFoldDB" id="N1J672"/>
<comment type="subcellular location">
    <subcellularLocation>
        <location evidence="4">Mitochondrion</location>
    </subcellularLocation>
</comment>
<organism evidence="6 7">
    <name type="scientific">Blumeria graminis f. sp. hordei (strain DH14)</name>
    <name type="common">Barley powdery mildew</name>
    <name type="synonym">Oidium monilioides f. sp. hordei</name>
    <dbReference type="NCBI Taxonomy" id="546991"/>
    <lineage>
        <taxon>Eukaryota</taxon>
        <taxon>Fungi</taxon>
        <taxon>Dikarya</taxon>
        <taxon>Ascomycota</taxon>
        <taxon>Pezizomycotina</taxon>
        <taxon>Leotiomycetes</taxon>
        <taxon>Erysiphales</taxon>
        <taxon>Erysiphaceae</taxon>
        <taxon>Blumeria</taxon>
        <taxon>Blumeria hordei</taxon>
    </lineage>
</organism>
<dbReference type="GO" id="GO:0006730">
    <property type="term" value="P:one-carbon metabolic process"/>
    <property type="evidence" value="ECO:0007669"/>
    <property type="project" value="EnsemblFungi"/>
</dbReference>
<name>N1J672_BLUG1</name>
<dbReference type="InterPro" id="IPR011053">
    <property type="entry name" value="Single_hybrid_motif"/>
</dbReference>
<dbReference type="InterPro" id="IPR017453">
    <property type="entry name" value="GCV_H_sub"/>
</dbReference>
<reference evidence="6 7" key="1">
    <citation type="journal article" date="2010" name="Science">
        <title>Genome expansion and gene loss in powdery mildew fungi reveal tradeoffs in extreme parasitism.</title>
        <authorList>
            <person name="Spanu P.D."/>
            <person name="Abbott J.C."/>
            <person name="Amselem J."/>
            <person name="Burgis T.A."/>
            <person name="Soanes D.M."/>
            <person name="Stueber K."/>
            <person name="Ver Loren van Themaat E."/>
            <person name="Brown J.K.M."/>
            <person name="Butcher S.A."/>
            <person name="Gurr S.J."/>
            <person name="Lebrun M.-H."/>
            <person name="Ridout C.J."/>
            <person name="Schulze-Lefert P."/>
            <person name="Talbot N.J."/>
            <person name="Ahmadinejad N."/>
            <person name="Ametz C."/>
            <person name="Barton G.R."/>
            <person name="Benjdia M."/>
            <person name="Bidzinski P."/>
            <person name="Bindschedler L.V."/>
            <person name="Both M."/>
            <person name="Brewer M.T."/>
            <person name="Cadle-Davidson L."/>
            <person name="Cadle-Davidson M.M."/>
            <person name="Collemare J."/>
            <person name="Cramer R."/>
            <person name="Frenkel O."/>
            <person name="Godfrey D."/>
            <person name="Harriman J."/>
            <person name="Hoede C."/>
            <person name="King B.C."/>
            <person name="Klages S."/>
            <person name="Kleemann J."/>
            <person name="Knoll D."/>
            <person name="Koti P.S."/>
            <person name="Kreplak J."/>
            <person name="Lopez-Ruiz F.J."/>
            <person name="Lu X."/>
            <person name="Maekawa T."/>
            <person name="Mahanil S."/>
            <person name="Micali C."/>
            <person name="Milgroom M.G."/>
            <person name="Montana G."/>
            <person name="Noir S."/>
            <person name="O'Connell R.J."/>
            <person name="Oberhaensli S."/>
            <person name="Parlange F."/>
            <person name="Pedersen C."/>
            <person name="Quesneville H."/>
            <person name="Reinhardt R."/>
            <person name="Rott M."/>
            <person name="Sacristan S."/>
            <person name="Schmidt S.M."/>
            <person name="Schoen M."/>
            <person name="Skamnioti P."/>
            <person name="Sommer H."/>
            <person name="Stephens A."/>
            <person name="Takahara H."/>
            <person name="Thordal-Christensen H."/>
            <person name="Vigouroux M."/>
            <person name="Wessling R."/>
            <person name="Wicker T."/>
            <person name="Panstruga R."/>
        </authorList>
    </citation>
    <scope>NUCLEOTIDE SEQUENCE [LARGE SCALE GENOMIC DNA]</scope>
    <source>
        <strain evidence="6">DH14</strain>
    </source>
</reference>
<dbReference type="CDD" id="cd06848">
    <property type="entry name" value="GCS_H"/>
    <property type="match status" value="1"/>
</dbReference>
<evidence type="ECO:0000256" key="3">
    <source>
        <dbReference type="PIRSR" id="PIRSR617453-50"/>
    </source>
</evidence>
<evidence type="ECO:0000256" key="4">
    <source>
        <dbReference type="RuleBase" id="RU364055"/>
    </source>
</evidence>
<protein>
    <recommendedName>
        <fullName evidence="4">Glycine cleavage system H protein</fullName>
    </recommendedName>
</protein>
<dbReference type="PANTHER" id="PTHR11715:SF3">
    <property type="entry name" value="GLYCINE CLEAVAGE SYSTEM H PROTEIN-RELATED"/>
    <property type="match status" value="1"/>
</dbReference>
<keyword evidence="4" id="KW-0496">Mitochondrion</keyword>
<dbReference type="GO" id="GO:0009249">
    <property type="term" value="P:protein lipoylation"/>
    <property type="evidence" value="ECO:0007669"/>
    <property type="project" value="EnsemblFungi"/>
</dbReference>
<dbReference type="GO" id="GO:0031405">
    <property type="term" value="F:lipoic acid binding"/>
    <property type="evidence" value="ECO:0007669"/>
    <property type="project" value="EnsemblFungi"/>
</dbReference>
<evidence type="ECO:0000256" key="1">
    <source>
        <dbReference type="ARBA" id="ARBA00009249"/>
    </source>
</evidence>
<comment type="similarity">
    <text evidence="1 4">Belongs to the GcvH family.</text>
</comment>
<dbReference type="Pfam" id="PF01597">
    <property type="entry name" value="GCV_H"/>
    <property type="match status" value="1"/>
</dbReference>
<keyword evidence="2 3" id="KW-0450">Lipoyl</keyword>
<evidence type="ECO:0000313" key="6">
    <source>
        <dbReference type="EMBL" id="CCU75111.1"/>
    </source>
</evidence>
<feature type="domain" description="Lipoyl-binding" evidence="5">
    <location>
        <begin position="61"/>
        <end position="143"/>
    </location>
</feature>
<comment type="cofactor">
    <cofactor evidence="4">
        <name>(R)-lipoate</name>
        <dbReference type="ChEBI" id="CHEBI:83088"/>
    </cofactor>
    <text evidence="4">Binds 1 lipoyl cofactor covalently.</text>
</comment>
<evidence type="ECO:0000259" key="5">
    <source>
        <dbReference type="PROSITE" id="PS50968"/>
    </source>
</evidence>
<dbReference type="GO" id="GO:0005739">
    <property type="term" value="C:mitochondrion"/>
    <property type="evidence" value="ECO:0007669"/>
    <property type="project" value="UniProtKB-SubCell"/>
</dbReference>
<dbReference type="STRING" id="546991.N1J672"/>
<sequence length="170" mass="18717">MSSFTRAFRPVISRSKIPRCSNLTPLVGWSAARNFSATTIIQAKKFTKEHEWIEVSEDGKTGTMGITEYASKALGDVVYVELPAVKLQFSKGESIGAVESVKSASDINAPVSCTITAVNKSLEDSPKIINDEPENSGWFAKVELSESGINEMHDLMDLQEYKDLTEKDDH</sequence>
<dbReference type="PROSITE" id="PS50968">
    <property type="entry name" value="BIOTINYL_LIPOYL"/>
    <property type="match status" value="1"/>
</dbReference>
<comment type="caution">
    <text evidence="6">The sequence shown here is derived from an EMBL/GenBank/DDBJ whole genome shotgun (WGS) entry which is preliminary data.</text>
</comment>
<gene>
    <name evidence="6" type="ORF">BGHDH14_bgh00175</name>
</gene>
<evidence type="ECO:0000256" key="2">
    <source>
        <dbReference type="ARBA" id="ARBA00022823"/>
    </source>
</evidence>
<dbReference type="NCBIfam" id="TIGR00527">
    <property type="entry name" value="gcvH"/>
    <property type="match status" value="1"/>
</dbReference>
<dbReference type="GO" id="GO:0005960">
    <property type="term" value="C:glycine cleavage complex"/>
    <property type="evidence" value="ECO:0007669"/>
    <property type="project" value="UniProtKB-UniRule"/>
</dbReference>
<evidence type="ECO:0000313" key="7">
    <source>
        <dbReference type="Proteomes" id="UP000015441"/>
    </source>
</evidence>
<keyword evidence="4" id="KW-0809">Transit peptide</keyword>
<comment type="function">
    <text evidence="4">The H protein shuttles the methylamine group of glycine from the P protein to the T protein.</text>
</comment>
<dbReference type="OrthoDB" id="10264154at2759"/>
<keyword evidence="7" id="KW-1185">Reference proteome</keyword>
<dbReference type="GO" id="GO:0019464">
    <property type="term" value="P:glycine decarboxylation via glycine cleavage system"/>
    <property type="evidence" value="ECO:0007669"/>
    <property type="project" value="UniProtKB-UniRule"/>
</dbReference>